<evidence type="ECO:0000313" key="15">
    <source>
        <dbReference type="Proteomes" id="UP001221898"/>
    </source>
</evidence>
<feature type="domain" description="PDZ" evidence="13">
    <location>
        <begin position="88"/>
        <end position="177"/>
    </location>
</feature>
<dbReference type="InterPro" id="IPR001478">
    <property type="entry name" value="PDZ"/>
</dbReference>
<keyword evidence="9" id="KW-0628">Postsynaptic cell membrane</keyword>
<evidence type="ECO:0000256" key="10">
    <source>
        <dbReference type="ARBA" id="ARBA00034100"/>
    </source>
</evidence>
<dbReference type="InterPro" id="IPR052122">
    <property type="entry name" value="Intracell_Traff_Signaling_Reg"/>
</dbReference>
<dbReference type="SMART" id="SM00228">
    <property type="entry name" value="PDZ"/>
    <property type="match status" value="1"/>
</dbReference>
<dbReference type="GO" id="GO:0045211">
    <property type="term" value="C:postsynaptic membrane"/>
    <property type="evidence" value="ECO:0007669"/>
    <property type="project" value="UniProtKB-SubCell"/>
</dbReference>
<sequence>MKNMTFRRLKKLNSNDPNECGTSDSGDIYFTSSKSDSYRTMDASTNCSDIYNYKTLAYSGGTLPRNFKKGGLQKWKPLTKSPERQRKVIVLEKEDKETFGFEIQTYGLHHQNENSVEMCTFVCKVHEGSPAQNAGLRVGDTIASVNEAVVEGFRHKEIVLLIRSLGNSIRLETVYSDSIRKAELEARLQFLKQTLHEKWEEYRSLMVQEQRLVHGIVMSDVSVYESLESARALVYGSLGMPSPASLSPARCTGSSTCSSTSRLSVGTDDDPLYQTFLYQEDRANSSVGSTRPTSALFPSAKTHLTRSASTRSYLRGASSSSSQAGGEKQGSCGSLPRKPKQKSFRRRLLKFIPGLNRALEEEESKL</sequence>
<keyword evidence="3" id="KW-1003">Cell membrane</keyword>
<keyword evidence="15" id="KW-1185">Reference proteome</keyword>
<comment type="function">
    <text evidence="11">Plays a role in intracellular trafficking and contributes to the macromolecular organization of group 1 metabotropic glutamate receptors (mGluRs) at synapses.</text>
</comment>
<evidence type="ECO:0000256" key="12">
    <source>
        <dbReference type="SAM" id="MobiDB-lite"/>
    </source>
</evidence>
<feature type="compositionally biased region" description="Low complexity" evidence="12">
    <location>
        <begin position="251"/>
        <end position="261"/>
    </location>
</feature>
<evidence type="ECO:0000256" key="6">
    <source>
        <dbReference type="ARBA" id="ARBA00022553"/>
    </source>
</evidence>
<feature type="region of interest" description="Disordered" evidence="12">
    <location>
        <begin position="307"/>
        <end position="346"/>
    </location>
</feature>
<dbReference type="FunFam" id="2.30.42.10:FF:000157">
    <property type="entry name" value="General receptor for phosphoinositides 1-associated scaffold protein"/>
    <property type="match status" value="1"/>
</dbReference>
<dbReference type="CDD" id="cd06713">
    <property type="entry name" value="PDZ_tamalin_CYTIP-like"/>
    <property type="match status" value="1"/>
</dbReference>
<evidence type="ECO:0000256" key="4">
    <source>
        <dbReference type="ARBA" id="ARBA00022481"/>
    </source>
</evidence>
<evidence type="ECO:0000256" key="11">
    <source>
        <dbReference type="ARBA" id="ARBA00058705"/>
    </source>
</evidence>
<feature type="compositionally biased region" description="Low complexity" evidence="12">
    <location>
        <begin position="316"/>
        <end position="331"/>
    </location>
</feature>
<dbReference type="GO" id="GO:0048471">
    <property type="term" value="C:perinuclear region of cytoplasm"/>
    <property type="evidence" value="ECO:0007669"/>
    <property type="project" value="UniProtKB-SubCell"/>
</dbReference>
<dbReference type="AlphaFoldDB" id="A0AAD7RWV5"/>
<dbReference type="EMBL" id="JAINUG010000168">
    <property type="protein sequence ID" value="KAJ8390501.1"/>
    <property type="molecule type" value="Genomic_DNA"/>
</dbReference>
<gene>
    <name evidence="14" type="ORF">AAFF_G00102980</name>
</gene>
<organism evidence="14 15">
    <name type="scientific">Aldrovandia affinis</name>
    <dbReference type="NCBI Taxonomy" id="143900"/>
    <lineage>
        <taxon>Eukaryota</taxon>
        <taxon>Metazoa</taxon>
        <taxon>Chordata</taxon>
        <taxon>Craniata</taxon>
        <taxon>Vertebrata</taxon>
        <taxon>Euteleostomi</taxon>
        <taxon>Actinopterygii</taxon>
        <taxon>Neopterygii</taxon>
        <taxon>Teleostei</taxon>
        <taxon>Notacanthiformes</taxon>
        <taxon>Halosauridae</taxon>
        <taxon>Aldrovandia</taxon>
    </lineage>
</organism>
<evidence type="ECO:0000259" key="13">
    <source>
        <dbReference type="PROSITE" id="PS50106"/>
    </source>
</evidence>
<evidence type="ECO:0000256" key="7">
    <source>
        <dbReference type="ARBA" id="ARBA00023018"/>
    </source>
</evidence>
<dbReference type="Gene3D" id="2.30.42.10">
    <property type="match status" value="1"/>
</dbReference>
<evidence type="ECO:0000256" key="3">
    <source>
        <dbReference type="ARBA" id="ARBA00022475"/>
    </source>
</evidence>
<dbReference type="Pfam" id="PF00595">
    <property type="entry name" value="PDZ"/>
    <property type="match status" value="1"/>
</dbReference>
<comment type="subcellular location">
    <subcellularLocation>
        <location evidence="1">Cell membrane</location>
        <topology evidence="1">Peripheral membrane protein</topology>
        <orientation evidence="1">Cytoplasmic side</orientation>
    </subcellularLocation>
    <subcellularLocation>
        <location evidence="2">Cytoplasm</location>
        <location evidence="2">Perinuclear region</location>
    </subcellularLocation>
    <subcellularLocation>
        <location evidence="10">Postsynaptic cell membrane</location>
    </subcellularLocation>
</comment>
<dbReference type="Proteomes" id="UP001221898">
    <property type="component" value="Unassembled WGS sequence"/>
</dbReference>
<comment type="caution">
    <text evidence="14">The sequence shown here is derived from an EMBL/GenBank/DDBJ whole genome shotgun (WGS) entry which is preliminary data.</text>
</comment>
<protein>
    <recommendedName>
        <fullName evidence="13">PDZ domain-containing protein</fullName>
    </recommendedName>
</protein>
<dbReference type="SUPFAM" id="SSF50156">
    <property type="entry name" value="PDZ domain-like"/>
    <property type="match status" value="1"/>
</dbReference>
<reference evidence="14" key="1">
    <citation type="journal article" date="2023" name="Science">
        <title>Genome structures resolve the early diversification of teleost fishes.</title>
        <authorList>
            <person name="Parey E."/>
            <person name="Louis A."/>
            <person name="Montfort J."/>
            <person name="Bouchez O."/>
            <person name="Roques C."/>
            <person name="Iampietro C."/>
            <person name="Lluch J."/>
            <person name="Castinel A."/>
            <person name="Donnadieu C."/>
            <person name="Desvignes T."/>
            <person name="Floi Bucao C."/>
            <person name="Jouanno E."/>
            <person name="Wen M."/>
            <person name="Mejri S."/>
            <person name="Dirks R."/>
            <person name="Jansen H."/>
            <person name="Henkel C."/>
            <person name="Chen W.J."/>
            <person name="Zahm M."/>
            <person name="Cabau C."/>
            <person name="Klopp C."/>
            <person name="Thompson A.W."/>
            <person name="Robinson-Rechavi M."/>
            <person name="Braasch I."/>
            <person name="Lecointre G."/>
            <person name="Bobe J."/>
            <person name="Postlethwait J.H."/>
            <person name="Berthelot C."/>
            <person name="Roest Crollius H."/>
            <person name="Guiguen Y."/>
        </authorList>
    </citation>
    <scope>NUCLEOTIDE SEQUENCE</scope>
    <source>
        <strain evidence="14">NC1722</strain>
    </source>
</reference>
<keyword evidence="6" id="KW-0597">Phosphoprotein</keyword>
<dbReference type="PROSITE" id="PS50106">
    <property type="entry name" value="PDZ"/>
    <property type="match status" value="1"/>
</dbReference>
<dbReference type="InterPro" id="IPR036034">
    <property type="entry name" value="PDZ_sf"/>
</dbReference>
<keyword evidence="7" id="KW-0770">Synapse</keyword>
<feature type="compositionally biased region" description="Basic residues" evidence="12">
    <location>
        <begin position="337"/>
        <end position="346"/>
    </location>
</feature>
<keyword evidence="8" id="KW-0472">Membrane</keyword>
<proteinExistence type="predicted"/>
<dbReference type="PANTHER" id="PTHR15963:SF3">
    <property type="entry name" value="PROTEIN TAMALIN"/>
    <property type="match status" value="1"/>
</dbReference>
<evidence type="ECO:0000256" key="2">
    <source>
        <dbReference type="ARBA" id="ARBA00004556"/>
    </source>
</evidence>
<keyword evidence="5" id="KW-0963">Cytoplasm</keyword>
<evidence type="ECO:0000256" key="9">
    <source>
        <dbReference type="ARBA" id="ARBA00023257"/>
    </source>
</evidence>
<keyword evidence="4" id="KW-0488">Methylation</keyword>
<dbReference type="PANTHER" id="PTHR15963">
    <property type="entry name" value="GENERAL RECEPTOR FOR PHOSPHOINOSITIDES 1-ASSOCIATED SCAFFOLD PROTEIN-RELATED"/>
    <property type="match status" value="1"/>
</dbReference>
<evidence type="ECO:0000256" key="8">
    <source>
        <dbReference type="ARBA" id="ARBA00023136"/>
    </source>
</evidence>
<evidence type="ECO:0000313" key="14">
    <source>
        <dbReference type="EMBL" id="KAJ8390501.1"/>
    </source>
</evidence>
<accession>A0AAD7RWV5</accession>
<evidence type="ECO:0000256" key="5">
    <source>
        <dbReference type="ARBA" id="ARBA00022490"/>
    </source>
</evidence>
<name>A0AAD7RWV5_9TELE</name>
<dbReference type="GO" id="GO:0098978">
    <property type="term" value="C:glutamatergic synapse"/>
    <property type="evidence" value="ECO:0007669"/>
    <property type="project" value="UniProtKB-ARBA"/>
</dbReference>
<evidence type="ECO:0000256" key="1">
    <source>
        <dbReference type="ARBA" id="ARBA00004413"/>
    </source>
</evidence>
<feature type="region of interest" description="Disordered" evidence="12">
    <location>
        <begin position="245"/>
        <end position="264"/>
    </location>
</feature>